<dbReference type="OrthoDB" id="6111975at2"/>
<evidence type="ECO:0000256" key="7">
    <source>
        <dbReference type="PROSITE-ProRule" id="PRU00339"/>
    </source>
</evidence>
<feature type="repeat" description="TPR" evidence="7">
    <location>
        <begin position="594"/>
        <end position="627"/>
    </location>
</feature>
<dbReference type="PROSITE" id="PS50005">
    <property type="entry name" value="TPR"/>
    <property type="match status" value="1"/>
</dbReference>
<dbReference type="InterPro" id="IPR017441">
    <property type="entry name" value="Protein_kinase_ATP_BS"/>
</dbReference>
<dbReference type="CDD" id="cd14014">
    <property type="entry name" value="STKc_PknB_like"/>
    <property type="match status" value="1"/>
</dbReference>
<dbReference type="AlphaFoldDB" id="A0A518DLA9"/>
<feature type="region of interest" description="Disordered" evidence="9">
    <location>
        <begin position="135"/>
        <end position="155"/>
    </location>
</feature>
<keyword evidence="6 8" id="KW-0067">ATP-binding</keyword>
<dbReference type="SUPFAM" id="SSF48452">
    <property type="entry name" value="TPR-like"/>
    <property type="match status" value="1"/>
</dbReference>
<dbReference type="SMART" id="SM00028">
    <property type="entry name" value="TPR"/>
    <property type="match status" value="3"/>
</dbReference>
<evidence type="ECO:0000256" key="2">
    <source>
        <dbReference type="ARBA" id="ARBA00022527"/>
    </source>
</evidence>
<protein>
    <recommendedName>
        <fullName evidence="1">non-specific serine/threonine protein kinase</fullName>
        <ecNumber evidence="1">2.7.11.1</ecNumber>
    </recommendedName>
</protein>
<dbReference type="InterPro" id="IPR011990">
    <property type="entry name" value="TPR-like_helical_dom_sf"/>
</dbReference>
<name>A0A518DLA9_9BACT</name>
<keyword evidence="5 12" id="KW-0418">Kinase</keyword>
<accession>A0A518DLA9</accession>
<keyword evidence="2" id="KW-0723">Serine/threonine-protein kinase</keyword>
<keyword evidence="10" id="KW-0812">Transmembrane</keyword>
<feature type="binding site" evidence="8">
    <location>
        <position position="191"/>
    </location>
    <ligand>
        <name>ATP</name>
        <dbReference type="ChEBI" id="CHEBI:30616"/>
    </ligand>
</feature>
<evidence type="ECO:0000256" key="9">
    <source>
        <dbReference type="SAM" id="MobiDB-lite"/>
    </source>
</evidence>
<sequence>MTDLDEKARQEFESDWLKGSQSDIADYLPRCESPAYLPTLEELICIDLEFRWRQPWRIRTTAEVSQPTSAREPCLLEDYLDRFPKLREPAILQRLIEQEVWVRKRSSSPPTAEEYQRRFPELQLMPSTWRRALGDAPTAPLHSTSGAPVAKRPDGAGPFGPYQLLKILGRGGMGSVYLAHHSPTNREVAIKIAKIEGFSANMQEEIARRFQTEVRAAAQISHANVTPIYDAGEIDGELYYTMPVIAGDLAAETRRQPLTNERAAHVIAQAARGVAAAHACGLLHRDLKPANLLYDVQSDRVLIADFGLARIHAAQEQLTRTNQHLGTPPYMSPEQIRQPKECDARSDIYSLGATLYHLLTGRPPFQASTPVETLRQVAEDDPVSPRLLNPQVDRDLETICMRCLQKEPALRFQTAGELADDLERRQRGEPIRSRPLGFARRLLRWRRRNPVPAALSAALAAALLLAAVTAGIGWRSTNRQLSRVVANNRQGQAALNELFAFVRTEPLFSQPGQELVREKLLERGLEHYTLLLELAEENESLPIDVVAARTARALLALELHGAEPAIAQLEAAISSGKKSPPALQQTAELQEVLGDAYNGLGQARHRLGEYRQAAVAFDQAIALRTKAARHPTAESQRKLANARMNRGLTAAAEGDIVGAKRFQEAAQQMRQTLLAHTDHDARLQRDFAQGQFNLARLELQQGEPGSAEELLGQATLQFESLSQQHPTDAMIWQRYIECLLMQAILDHQHAAPAAPPVSPSLSKAIELLQPLVMLAPHNRTYRLRLIELHQQAIEQLLAGGRGAQAEPVWQVVDARLLARIDSTDQQPDVIRLRLENLRQRGLISLAQGDRTRAKTELMAAVAAWRNATTQSTNEQLKSASSIEEWTTLQQLADSL</sequence>
<dbReference type="Proteomes" id="UP000317648">
    <property type="component" value="Chromosome"/>
</dbReference>
<gene>
    <name evidence="12" type="primary">pknB_2</name>
    <name evidence="12" type="ORF">Pla8534_03710</name>
</gene>
<dbReference type="PANTHER" id="PTHR43289">
    <property type="entry name" value="MITOGEN-ACTIVATED PROTEIN KINASE KINASE KINASE 20-RELATED"/>
    <property type="match status" value="1"/>
</dbReference>
<dbReference type="GO" id="GO:0005524">
    <property type="term" value="F:ATP binding"/>
    <property type="evidence" value="ECO:0007669"/>
    <property type="project" value="UniProtKB-UniRule"/>
</dbReference>
<evidence type="ECO:0000256" key="1">
    <source>
        <dbReference type="ARBA" id="ARBA00012513"/>
    </source>
</evidence>
<dbReference type="Pfam" id="PF00069">
    <property type="entry name" value="Pkinase"/>
    <property type="match status" value="1"/>
</dbReference>
<evidence type="ECO:0000313" key="12">
    <source>
        <dbReference type="EMBL" id="QDU92623.1"/>
    </source>
</evidence>
<feature type="transmembrane region" description="Helical" evidence="10">
    <location>
        <begin position="451"/>
        <end position="474"/>
    </location>
</feature>
<dbReference type="InterPro" id="IPR019734">
    <property type="entry name" value="TPR_rpt"/>
</dbReference>
<dbReference type="InterPro" id="IPR008271">
    <property type="entry name" value="Ser/Thr_kinase_AS"/>
</dbReference>
<dbReference type="SUPFAM" id="SSF56112">
    <property type="entry name" value="Protein kinase-like (PK-like)"/>
    <property type="match status" value="1"/>
</dbReference>
<dbReference type="SMART" id="SM00220">
    <property type="entry name" value="S_TKc"/>
    <property type="match status" value="1"/>
</dbReference>
<keyword evidence="13" id="KW-1185">Reference proteome</keyword>
<evidence type="ECO:0000256" key="4">
    <source>
        <dbReference type="ARBA" id="ARBA00022741"/>
    </source>
</evidence>
<dbReference type="PANTHER" id="PTHR43289:SF6">
    <property type="entry name" value="SERINE_THREONINE-PROTEIN KINASE NEKL-3"/>
    <property type="match status" value="1"/>
</dbReference>
<feature type="domain" description="Protein kinase" evidence="11">
    <location>
        <begin position="162"/>
        <end position="423"/>
    </location>
</feature>
<reference evidence="12 13" key="1">
    <citation type="submission" date="2019-02" db="EMBL/GenBank/DDBJ databases">
        <title>Deep-cultivation of Planctomycetes and their phenomic and genomic characterization uncovers novel biology.</title>
        <authorList>
            <person name="Wiegand S."/>
            <person name="Jogler M."/>
            <person name="Boedeker C."/>
            <person name="Pinto D."/>
            <person name="Vollmers J."/>
            <person name="Rivas-Marin E."/>
            <person name="Kohn T."/>
            <person name="Peeters S.H."/>
            <person name="Heuer A."/>
            <person name="Rast P."/>
            <person name="Oberbeckmann S."/>
            <person name="Bunk B."/>
            <person name="Jeske O."/>
            <person name="Meyerdierks A."/>
            <person name="Storesund J.E."/>
            <person name="Kallscheuer N."/>
            <person name="Luecker S."/>
            <person name="Lage O.M."/>
            <person name="Pohl T."/>
            <person name="Merkel B.J."/>
            <person name="Hornburger P."/>
            <person name="Mueller R.-W."/>
            <person name="Bruemmer F."/>
            <person name="Labrenz M."/>
            <person name="Spormann A.M."/>
            <person name="Op den Camp H."/>
            <person name="Overmann J."/>
            <person name="Amann R."/>
            <person name="Jetten M.S.M."/>
            <person name="Mascher T."/>
            <person name="Medema M.H."/>
            <person name="Devos D.P."/>
            <person name="Kaster A.-K."/>
            <person name="Ovreas L."/>
            <person name="Rohde M."/>
            <person name="Galperin M.Y."/>
            <person name="Jogler C."/>
        </authorList>
    </citation>
    <scope>NUCLEOTIDE SEQUENCE [LARGE SCALE GENOMIC DNA]</scope>
    <source>
        <strain evidence="12 13">Pla85_3_4</strain>
    </source>
</reference>
<dbReference type="Gene3D" id="1.25.40.10">
    <property type="entry name" value="Tetratricopeptide repeat domain"/>
    <property type="match status" value="1"/>
</dbReference>
<proteinExistence type="predicted"/>
<keyword evidence="7" id="KW-0802">TPR repeat</keyword>
<dbReference type="InterPro" id="IPR011009">
    <property type="entry name" value="Kinase-like_dom_sf"/>
</dbReference>
<evidence type="ECO:0000259" key="11">
    <source>
        <dbReference type="PROSITE" id="PS50011"/>
    </source>
</evidence>
<dbReference type="EMBL" id="CP036433">
    <property type="protein sequence ID" value="QDU92623.1"/>
    <property type="molecule type" value="Genomic_DNA"/>
</dbReference>
<dbReference type="Gene3D" id="3.30.200.20">
    <property type="entry name" value="Phosphorylase Kinase, domain 1"/>
    <property type="match status" value="1"/>
</dbReference>
<dbReference type="GO" id="GO:0004674">
    <property type="term" value="F:protein serine/threonine kinase activity"/>
    <property type="evidence" value="ECO:0007669"/>
    <property type="project" value="UniProtKB-KW"/>
</dbReference>
<evidence type="ECO:0000313" key="13">
    <source>
        <dbReference type="Proteomes" id="UP000317648"/>
    </source>
</evidence>
<evidence type="ECO:0000256" key="10">
    <source>
        <dbReference type="SAM" id="Phobius"/>
    </source>
</evidence>
<dbReference type="RefSeq" id="WP_145048740.1">
    <property type="nucleotide sequence ID" value="NZ_CP036433.1"/>
</dbReference>
<keyword evidence="10" id="KW-0472">Membrane</keyword>
<keyword evidence="3 12" id="KW-0808">Transferase</keyword>
<dbReference type="PROSITE" id="PS00108">
    <property type="entry name" value="PROTEIN_KINASE_ST"/>
    <property type="match status" value="1"/>
</dbReference>
<evidence type="ECO:0000256" key="3">
    <source>
        <dbReference type="ARBA" id="ARBA00022679"/>
    </source>
</evidence>
<dbReference type="InterPro" id="IPR000719">
    <property type="entry name" value="Prot_kinase_dom"/>
</dbReference>
<dbReference type="PROSITE" id="PS50011">
    <property type="entry name" value="PROTEIN_KINASE_DOM"/>
    <property type="match status" value="1"/>
</dbReference>
<evidence type="ECO:0000256" key="8">
    <source>
        <dbReference type="PROSITE-ProRule" id="PRU10141"/>
    </source>
</evidence>
<organism evidence="12 13">
    <name type="scientific">Lignipirellula cremea</name>
    <dbReference type="NCBI Taxonomy" id="2528010"/>
    <lineage>
        <taxon>Bacteria</taxon>
        <taxon>Pseudomonadati</taxon>
        <taxon>Planctomycetota</taxon>
        <taxon>Planctomycetia</taxon>
        <taxon>Pirellulales</taxon>
        <taxon>Pirellulaceae</taxon>
        <taxon>Lignipirellula</taxon>
    </lineage>
</organism>
<keyword evidence="4 8" id="KW-0547">Nucleotide-binding</keyword>
<dbReference type="KEGG" id="lcre:Pla8534_03710"/>
<dbReference type="PROSITE" id="PS00107">
    <property type="entry name" value="PROTEIN_KINASE_ATP"/>
    <property type="match status" value="1"/>
</dbReference>
<keyword evidence="10" id="KW-1133">Transmembrane helix</keyword>
<dbReference type="Gene3D" id="1.10.510.10">
    <property type="entry name" value="Transferase(Phosphotransferase) domain 1"/>
    <property type="match status" value="1"/>
</dbReference>
<dbReference type="EC" id="2.7.11.1" evidence="1"/>
<evidence type="ECO:0000256" key="5">
    <source>
        <dbReference type="ARBA" id="ARBA00022777"/>
    </source>
</evidence>
<dbReference type="FunFam" id="1.10.510.10:FF:000021">
    <property type="entry name" value="Serine/threonine protein kinase"/>
    <property type="match status" value="1"/>
</dbReference>
<evidence type="ECO:0000256" key="6">
    <source>
        <dbReference type="ARBA" id="ARBA00022840"/>
    </source>
</evidence>